<keyword evidence="8 14" id="KW-0249">Electron transport</keyword>
<proteinExistence type="evidence at transcript level"/>
<dbReference type="Gene3D" id="3.50.50.60">
    <property type="entry name" value="FAD/NAD(P)-binding domain"/>
    <property type="match status" value="1"/>
</dbReference>
<keyword evidence="11 14" id="KW-0411">Iron-sulfur</keyword>
<keyword evidence="4" id="KW-0004">4Fe-4S</keyword>
<reference evidence="18" key="1">
    <citation type="journal article" date="2016" name="Mol. Biol. Evol.">
        <title>Novel hydrogenosomes in the microaerophilic jakobid Stygiella incarcerata.</title>
        <authorList>
            <person name="Leger M.M."/>
            <person name="Eme L."/>
            <person name="Hug L.A."/>
            <person name="Roger A.J."/>
        </authorList>
    </citation>
    <scope>NUCLEOTIDE SEQUENCE</scope>
</reference>
<feature type="domain" description="ETF-QO/FixC ubiquinone-binding" evidence="17">
    <location>
        <begin position="254"/>
        <end position="347"/>
    </location>
</feature>
<dbReference type="SUPFAM" id="SSF54373">
    <property type="entry name" value="FAD-linked reductases, C-terminal domain"/>
    <property type="match status" value="1"/>
</dbReference>
<dbReference type="PANTHER" id="PTHR10617">
    <property type="entry name" value="ELECTRON TRANSFER FLAVOPROTEIN-UBIQUINONE OXIDOREDUCTASE"/>
    <property type="match status" value="1"/>
</dbReference>
<keyword evidence="9 14" id="KW-0560">Oxidoreductase</keyword>
<dbReference type="InterPro" id="IPR006076">
    <property type="entry name" value="FAD-dep_OxRdtase"/>
</dbReference>
<dbReference type="EC" id="1.5.5.1" evidence="14"/>
<evidence type="ECO:0000256" key="3">
    <source>
        <dbReference type="ARBA" id="ARBA00022448"/>
    </source>
</evidence>
<evidence type="ECO:0000256" key="4">
    <source>
        <dbReference type="ARBA" id="ARBA00022485"/>
    </source>
</evidence>
<dbReference type="InterPro" id="IPR036188">
    <property type="entry name" value="FAD/NAD-bd_sf"/>
</dbReference>
<comment type="cofactor">
    <cofactor evidence="14">
        <name>[4Fe-4S] cluster</name>
        <dbReference type="ChEBI" id="CHEBI:49883"/>
    </cofactor>
    <text evidence="14">Binds 1 [4Fe-4S] cluster.</text>
</comment>
<keyword evidence="5 14" id="KW-0285">Flavoprotein</keyword>
<dbReference type="InterPro" id="IPR040156">
    <property type="entry name" value="ETF-QO"/>
</dbReference>
<dbReference type="Gene3D" id="3.30.70.20">
    <property type="match status" value="1"/>
</dbReference>
<evidence type="ECO:0000256" key="5">
    <source>
        <dbReference type="ARBA" id="ARBA00022630"/>
    </source>
</evidence>
<dbReference type="InterPro" id="IPR007859">
    <property type="entry name" value="ETF-QO/FixX_C"/>
</dbReference>
<dbReference type="AlphaFoldDB" id="A0A192ZI45"/>
<dbReference type="PANTHER" id="PTHR10617:SF107">
    <property type="entry name" value="ELECTRON TRANSFER FLAVOPROTEIN-UBIQUINONE OXIDOREDUCTASE, MITOCHONDRIAL"/>
    <property type="match status" value="1"/>
</dbReference>
<organism evidence="18">
    <name type="scientific">Stygiella incarcerata</name>
    <dbReference type="NCBI Taxonomy" id="1712417"/>
    <lineage>
        <taxon>Eukaryota</taxon>
        <taxon>Discoba</taxon>
        <taxon>Jakobida</taxon>
        <taxon>Andalucina</taxon>
        <taxon>Stygiellidae</taxon>
        <taxon>Stygiella</taxon>
    </lineage>
</organism>
<keyword evidence="3 14" id="KW-0813">Transport</keyword>
<keyword evidence="10 14" id="KW-0408">Iron</keyword>
<feature type="domain" description="ETF-QO/FixX C-terminal" evidence="16">
    <location>
        <begin position="479"/>
        <end position="580"/>
    </location>
</feature>
<dbReference type="GO" id="GO:0051539">
    <property type="term" value="F:4 iron, 4 sulfur cluster binding"/>
    <property type="evidence" value="ECO:0007669"/>
    <property type="project" value="UniProtKB-UniRule"/>
</dbReference>
<accession>A0A192ZI45</accession>
<dbReference type="SUPFAM" id="SSF51905">
    <property type="entry name" value="FAD/NAD(P)-binding domain"/>
    <property type="match status" value="1"/>
</dbReference>
<dbReference type="Pfam" id="PF05187">
    <property type="entry name" value="Fer4_ETF_QO"/>
    <property type="match status" value="1"/>
</dbReference>
<evidence type="ECO:0000256" key="6">
    <source>
        <dbReference type="ARBA" id="ARBA00022723"/>
    </source>
</evidence>
<dbReference type="FunFam" id="3.30.70.20:FF:000012">
    <property type="entry name" value="Electron transfer flavoprotein-ubiquinone oxidoreductase, mitochondrial"/>
    <property type="match status" value="1"/>
</dbReference>
<evidence type="ECO:0000259" key="15">
    <source>
        <dbReference type="Pfam" id="PF01266"/>
    </source>
</evidence>
<dbReference type="EMBL" id="KT984534">
    <property type="protein sequence ID" value="ANM86754.1"/>
    <property type="molecule type" value="mRNA"/>
</dbReference>
<name>A0A192ZI45_9EUKA</name>
<keyword evidence="12 14" id="KW-0830">Ubiquinone</keyword>
<dbReference type="Pfam" id="PF21162">
    <property type="entry name" value="ETFQO_UQ-bd"/>
    <property type="match status" value="1"/>
</dbReference>
<keyword evidence="6 14" id="KW-0479">Metal-binding</keyword>
<comment type="catalytic activity">
    <reaction evidence="13 14">
        <text>a ubiquinone + reduced [electron-transfer flavoprotein] = a ubiquinol + oxidized [electron-transfer flavoprotein] + H(+)</text>
        <dbReference type="Rhea" id="RHEA:24052"/>
        <dbReference type="Rhea" id="RHEA-COMP:9565"/>
        <dbReference type="Rhea" id="RHEA-COMP:9566"/>
        <dbReference type="Rhea" id="RHEA-COMP:10685"/>
        <dbReference type="Rhea" id="RHEA-COMP:10686"/>
        <dbReference type="ChEBI" id="CHEBI:15378"/>
        <dbReference type="ChEBI" id="CHEBI:16389"/>
        <dbReference type="ChEBI" id="CHEBI:17976"/>
        <dbReference type="ChEBI" id="CHEBI:57692"/>
        <dbReference type="ChEBI" id="CHEBI:58307"/>
        <dbReference type="EC" id="1.5.5.1"/>
    </reaction>
</comment>
<feature type="domain" description="FAD dependent oxidoreductase" evidence="15">
    <location>
        <begin position="53"/>
        <end position="95"/>
    </location>
</feature>
<evidence type="ECO:0000259" key="17">
    <source>
        <dbReference type="Pfam" id="PF21162"/>
    </source>
</evidence>
<evidence type="ECO:0000256" key="10">
    <source>
        <dbReference type="ARBA" id="ARBA00023004"/>
    </source>
</evidence>
<evidence type="ECO:0000256" key="13">
    <source>
        <dbReference type="ARBA" id="ARBA00052682"/>
    </source>
</evidence>
<dbReference type="GO" id="GO:0005739">
    <property type="term" value="C:mitochondrion"/>
    <property type="evidence" value="ECO:0007669"/>
    <property type="project" value="UniProtKB-ARBA"/>
</dbReference>
<evidence type="ECO:0000256" key="7">
    <source>
        <dbReference type="ARBA" id="ARBA00022827"/>
    </source>
</evidence>
<evidence type="ECO:0000256" key="8">
    <source>
        <dbReference type="ARBA" id="ARBA00022982"/>
    </source>
</evidence>
<dbReference type="GO" id="GO:0046872">
    <property type="term" value="F:metal ion binding"/>
    <property type="evidence" value="ECO:0007669"/>
    <property type="project" value="UniProtKB-KW"/>
</dbReference>
<dbReference type="InterPro" id="IPR049398">
    <property type="entry name" value="ETF-QO/FixC_UQ-bd"/>
</dbReference>
<protein>
    <recommendedName>
        <fullName evidence="14">Electron transfer flavoprotein-ubiquinone oxidoreductase</fullName>
        <shortName evidence="14">ETF-QO</shortName>
        <ecNumber evidence="14">1.5.5.1</ecNumber>
    </recommendedName>
</protein>
<comment type="function">
    <text evidence="2 14">Accepts electrons from ETF and reduces ubiquinone.</text>
</comment>
<evidence type="ECO:0000256" key="1">
    <source>
        <dbReference type="ARBA" id="ARBA00001974"/>
    </source>
</evidence>
<dbReference type="Gene3D" id="3.30.9.90">
    <property type="match status" value="1"/>
</dbReference>
<comment type="cofactor">
    <cofactor evidence="1 14">
        <name>FAD</name>
        <dbReference type="ChEBI" id="CHEBI:57692"/>
    </cofactor>
</comment>
<evidence type="ECO:0000259" key="16">
    <source>
        <dbReference type="Pfam" id="PF05187"/>
    </source>
</evidence>
<gene>
    <name evidence="18" type="primary">ETFU1</name>
</gene>
<dbReference type="Pfam" id="PF01266">
    <property type="entry name" value="DAO"/>
    <property type="match status" value="1"/>
</dbReference>
<keyword evidence="7 14" id="KW-0274">FAD</keyword>
<sequence length="584" mass="64448">MLSLLPPFVRRNIVSSVCTGTGSIFKRFLTAKDASEPEPSRPSEIPRETMEYDVVVVGAGVAGLSSAIRLKQLRPEMSVCVVEKGSEVGAHALSGAVLEPKALDELIPNWKEMDPPIHQRGKDDRMYVLLTNKFGVRVPTPPTMNNHGNYIVSIGAVTRWLAERAEELEVEIYPGFAAREVLYDTHSSCGRPNVVGIAIGDVGIAKDGSMKSNFERGVELRAKHTVFAEGCRGSLTKELMSTYFLERDCQPQIYALGMKEVWEVDPSKFQAGKIVHTAGWPLPWNTYGGSFMYHWEDNKVNLGFVVGLDYPNPHMNLFKEFQKWKTHPLVRKTLEGGRCIAYGARTLVEGGVQSIPELSFPGGVIIGDAAGFVNVLKIKGINNSMKSGMIAAECIASGKPEELSKRVRSSWIYEDLYPVRNIRPAFSKGGFLFGMGYSALDSFIFRGHLPFTFKHSHRDCDATKEASKCKPIQYPKPDGKLTFEITDALLLSGTNHEEDQPCHLTLTDDSIPVDINYKHYAGLEGQYCPAKVYEFVDDDNGGMRLSISAQNCLHCKACDIKDPTQNINWVVPEGGGGPAYAGLM</sequence>
<evidence type="ECO:0000256" key="12">
    <source>
        <dbReference type="ARBA" id="ARBA00023075"/>
    </source>
</evidence>
<evidence type="ECO:0000313" key="18">
    <source>
        <dbReference type="EMBL" id="ANM86754.1"/>
    </source>
</evidence>
<dbReference type="SUPFAM" id="SSF54862">
    <property type="entry name" value="4Fe-4S ferredoxins"/>
    <property type="match status" value="1"/>
</dbReference>
<evidence type="ECO:0000256" key="2">
    <source>
        <dbReference type="ARBA" id="ARBA00002819"/>
    </source>
</evidence>
<evidence type="ECO:0000256" key="9">
    <source>
        <dbReference type="ARBA" id="ARBA00023002"/>
    </source>
</evidence>
<evidence type="ECO:0000256" key="14">
    <source>
        <dbReference type="RuleBase" id="RU366068"/>
    </source>
</evidence>
<evidence type="ECO:0000256" key="11">
    <source>
        <dbReference type="ARBA" id="ARBA00023014"/>
    </source>
</evidence>
<dbReference type="GO" id="GO:0004174">
    <property type="term" value="F:electron-transferring-flavoprotein dehydrogenase activity"/>
    <property type="evidence" value="ECO:0007669"/>
    <property type="project" value="UniProtKB-UniRule"/>
</dbReference>